<feature type="region of interest" description="Disordered" evidence="13">
    <location>
        <begin position="515"/>
        <end position="566"/>
    </location>
</feature>
<evidence type="ECO:0000256" key="4">
    <source>
        <dbReference type="ARBA" id="ARBA00022448"/>
    </source>
</evidence>
<keyword evidence="4" id="KW-0813">Transport</keyword>
<dbReference type="GO" id="GO:0000184">
    <property type="term" value="P:nuclear-transcribed mRNA catabolic process, nonsense-mediated decay"/>
    <property type="evidence" value="ECO:0007669"/>
    <property type="project" value="UniProtKB-KW"/>
</dbReference>
<dbReference type="GO" id="GO:0006417">
    <property type="term" value="P:regulation of translation"/>
    <property type="evidence" value="ECO:0007669"/>
    <property type="project" value="UniProtKB-KW"/>
</dbReference>
<feature type="region of interest" description="Disordered" evidence="13">
    <location>
        <begin position="215"/>
        <end position="247"/>
    </location>
</feature>
<feature type="compositionally biased region" description="Gly residues" evidence="13">
    <location>
        <begin position="218"/>
        <end position="230"/>
    </location>
</feature>
<feature type="compositionally biased region" description="Polar residues" evidence="13">
    <location>
        <begin position="515"/>
        <end position="528"/>
    </location>
</feature>
<dbReference type="GO" id="GO:0008380">
    <property type="term" value="P:RNA splicing"/>
    <property type="evidence" value="ECO:0007669"/>
    <property type="project" value="UniProtKB-KW"/>
</dbReference>
<keyword evidence="11" id="KW-0508">mRNA splicing</keyword>
<reference evidence="16" key="2">
    <citation type="submission" date="2020-04" db="EMBL/GenBank/DDBJ databases">
        <authorList>
            <consortium name="NCBI Genome Project"/>
        </authorList>
    </citation>
    <scope>NUCLEOTIDE SEQUENCE</scope>
    <source>
        <strain evidence="16">CBS 342.82</strain>
    </source>
</reference>
<reference evidence="16" key="1">
    <citation type="submission" date="2020-01" db="EMBL/GenBank/DDBJ databases">
        <authorList>
            <consortium name="DOE Joint Genome Institute"/>
            <person name="Haridas S."/>
            <person name="Albert R."/>
            <person name="Binder M."/>
            <person name="Bloem J."/>
            <person name="Labutti K."/>
            <person name="Salamov A."/>
            <person name="Andreopoulos B."/>
            <person name="Baker S.E."/>
            <person name="Barry K."/>
            <person name="Bills G."/>
            <person name="Bluhm B.H."/>
            <person name="Cannon C."/>
            <person name="Castanera R."/>
            <person name="Culley D.E."/>
            <person name="Daum C."/>
            <person name="Ezra D."/>
            <person name="Gonzalez J.B."/>
            <person name="Henrissat B."/>
            <person name="Kuo A."/>
            <person name="Liang C."/>
            <person name="Lipzen A."/>
            <person name="Lutzoni F."/>
            <person name="Magnuson J."/>
            <person name="Mondo S."/>
            <person name="Nolan M."/>
            <person name="Ohm R."/>
            <person name="Pangilinan J."/>
            <person name="Park H.-J."/>
            <person name="Ramirez L."/>
            <person name="Alfaro M."/>
            <person name="Sun H."/>
            <person name="Tritt A."/>
            <person name="Yoshinaga Y."/>
            <person name="Zwiers L.-H."/>
            <person name="Turgeon B.G."/>
            <person name="Goodwin S.B."/>
            <person name="Spatafora J.W."/>
            <person name="Crous P.W."/>
            <person name="Grigoriev I.V."/>
        </authorList>
    </citation>
    <scope>NUCLEOTIDE SEQUENCE</scope>
    <source>
        <strain evidence="16">CBS 342.82</strain>
    </source>
</reference>
<name>A0A6J3MFR0_9PEZI</name>
<evidence type="ECO:0000256" key="7">
    <source>
        <dbReference type="ARBA" id="ARBA00022816"/>
    </source>
</evidence>
<dbReference type="Pfam" id="PF09405">
    <property type="entry name" value="Btz"/>
    <property type="match status" value="1"/>
</dbReference>
<evidence type="ECO:0000256" key="11">
    <source>
        <dbReference type="ARBA" id="ARBA00023187"/>
    </source>
</evidence>
<dbReference type="AlphaFoldDB" id="A0A6J3MFR0"/>
<evidence type="ECO:0000313" key="15">
    <source>
        <dbReference type="Proteomes" id="UP000504637"/>
    </source>
</evidence>
<dbReference type="InterPro" id="IPR018545">
    <property type="entry name" value="Btz_dom"/>
</dbReference>
<evidence type="ECO:0000256" key="2">
    <source>
        <dbReference type="ARBA" id="ARBA00004496"/>
    </source>
</evidence>
<dbReference type="GO" id="GO:0051028">
    <property type="term" value="P:mRNA transport"/>
    <property type="evidence" value="ECO:0007669"/>
    <property type="project" value="UniProtKB-KW"/>
</dbReference>
<dbReference type="RefSeq" id="XP_033462753.1">
    <property type="nucleotide sequence ID" value="XM_033604367.1"/>
</dbReference>
<feature type="compositionally biased region" description="Basic and acidic residues" evidence="13">
    <location>
        <begin position="63"/>
        <end position="72"/>
    </location>
</feature>
<keyword evidence="10" id="KW-0866">Nonsense-mediated mRNA decay</keyword>
<dbReference type="GO" id="GO:0005737">
    <property type="term" value="C:cytoplasm"/>
    <property type="evidence" value="ECO:0007669"/>
    <property type="project" value="UniProtKB-SubCell"/>
</dbReference>
<accession>A0A6J3MFR0</accession>
<evidence type="ECO:0000256" key="13">
    <source>
        <dbReference type="SAM" id="MobiDB-lite"/>
    </source>
</evidence>
<dbReference type="OrthoDB" id="5413466at2759"/>
<protein>
    <recommendedName>
        <fullName evidence="14">Btz domain-containing protein</fullName>
    </recommendedName>
</protein>
<evidence type="ECO:0000313" key="16">
    <source>
        <dbReference type="RefSeq" id="XP_033462753.1"/>
    </source>
</evidence>
<feature type="compositionally biased region" description="Basic residues" evidence="13">
    <location>
        <begin position="84"/>
        <end position="96"/>
    </location>
</feature>
<dbReference type="GO" id="GO:0003729">
    <property type="term" value="F:mRNA binding"/>
    <property type="evidence" value="ECO:0007669"/>
    <property type="project" value="InterPro"/>
</dbReference>
<feature type="compositionally biased region" description="Low complexity" evidence="13">
    <location>
        <begin position="586"/>
        <end position="600"/>
    </location>
</feature>
<proteinExistence type="inferred from homology"/>
<sequence length="745" mass="80691">MAAGRSLLVGRRRRADDEGEDEEGPITLDDSQSEGSVLHELDEEDDADLSSVGDPAATTGADGGDKERREADLTGGGAGEVRSKKTRKPRKKNKKGNKQEGGEMQPQNGPFKVAADTEAMMNGMRVDHQSGPQDVVDYATLDRKGSTTTGRAVESPGPVIVNGSSSQTTLDRSRRDQEGQQTKRNSGLVPNPNRGNFFMHDTRSSYTQGVGAARGSWNGRGRGRGAGNVGGSFAPGHMQNAERPAEQPWKHDLHDTINEEPNAHSAARGDSNDHGRQHLAHSQYKQVPPANQGPALSFSSTTLIGKVSIRVYLSGMKDGVVFSDIPWKHYTRLPDHRPPLRRDKPVRISIPDHPQRYIFPALERSFVFIPRQMRPNQQGFGRSGYQRSAGSYGYSSRRTSVYGGSVYAGSVAPSRRSSFASVARDNAFSPVGGYAAGRQPSRPVVRLPHGSQSHLMTSSVSTGYASGYQTPTGLGVHTFPLPQQPIHQAYTPTTTVHQPRPQKQISVTGIESPAALQQSESQPFQNQLPAHLSDPASYGQQSQPFYSPRQQYTYPQHGQAGTPLSGIPEQALQAAPFQPHMPYPQQPYYNPYQQQPPQNYYYPSGYPSMPMYPGPQSYMMPQQPIPHQPSLENNISSTAQQQVQQQQTSSQPSGMVAQEHNGMVFYMPASEATQQPASGESSYQPAESFVPAYAMPGLPPPTPAPEHPYYYPSAAVPGMTQVPANGATVYYGSTGTANGGAAPGS</sequence>
<keyword evidence="6" id="KW-0507">mRNA processing</keyword>
<keyword evidence="9" id="KW-0694">RNA-binding</keyword>
<dbReference type="GO" id="GO:0035145">
    <property type="term" value="C:exon-exon junction complex"/>
    <property type="evidence" value="ECO:0007669"/>
    <property type="project" value="InterPro"/>
</dbReference>
<keyword evidence="15" id="KW-1185">Reference proteome</keyword>
<evidence type="ECO:0000256" key="8">
    <source>
        <dbReference type="ARBA" id="ARBA00022845"/>
    </source>
</evidence>
<evidence type="ECO:0000256" key="12">
    <source>
        <dbReference type="ARBA" id="ARBA00023242"/>
    </source>
</evidence>
<organism evidence="16">
    <name type="scientific">Dissoconium aciculare CBS 342.82</name>
    <dbReference type="NCBI Taxonomy" id="1314786"/>
    <lineage>
        <taxon>Eukaryota</taxon>
        <taxon>Fungi</taxon>
        <taxon>Dikarya</taxon>
        <taxon>Ascomycota</taxon>
        <taxon>Pezizomycotina</taxon>
        <taxon>Dothideomycetes</taxon>
        <taxon>Dothideomycetidae</taxon>
        <taxon>Mycosphaerellales</taxon>
        <taxon>Dissoconiaceae</taxon>
        <taxon>Dissoconium</taxon>
    </lineage>
</organism>
<evidence type="ECO:0000256" key="10">
    <source>
        <dbReference type="ARBA" id="ARBA00023161"/>
    </source>
</evidence>
<keyword evidence="12" id="KW-0539">Nucleus</keyword>
<feature type="domain" description="Btz" evidence="14">
    <location>
        <begin position="170"/>
        <end position="266"/>
    </location>
</feature>
<feature type="compositionally biased region" description="Polar residues" evidence="13">
    <location>
        <begin position="538"/>
        <end position="556"/>
    </location>
</feature>
<evidence type="ECO:0000256" key="3">
    <source>
        <dbReference type="ARBA" id="ARBA00009548"/>
    </source>
</evidence>
<evidence type="ECO:0000256" key="5">
    <source>
        <dbReference type="ARBA" id="ARBA00022490"/>
    </source>
</evidence>
<keyword evidence="5" id="KW-0963">Cytoplasm</keyword>
<dbReference type="Proteomes" id="UP000504637">
    <property type="component" value="Unplaced"/>
</dbReference>
<comment type="subcellular location">
    <subcellularLocation>
        <location evidence="2">Cytoplasm</location>
    </subcellularLocation>
    <subcellularLocation>
        <location evidence="1">Nucleus</location>
    </subcellularLocation>
</comment>
<keyword evidence="7" id="KW-0509">mRNA transport</keyword>
<gene>
    <name evidence="16" type="ORF">K489DRAFT_378254</name>
</gene>
<feature type="region of interest" description="Disordered" evidence="13">
    <location>
        <begin position="578"/>
        <end position="600"/>
    </location>
</feature>
<evidence type="ECO:0000259" key="14">
    <source>
        <dbReference type="Pfam" id="PF09405"/>
    </source>
</evidence>
<feature type="region of interest" description="Disordered" evidence="13">
    <location>
        <begin position="1"/>
        <end position="132"/>
    </location>
</feature>
<comment type="similarity">
    <text evidence="3">Belongs to the CASC3 family.</text>
</comment>
<dbReference type="GO" id="GO:0006397">
    <property type="term" value="P:mRNA processing"/>
    <property type="evidence" value="ECO:0007669"/>
    <property type="project" value="UniProtKB-KW"/>
</dbReference>
<keyword evidence="8" id="KW-0810">Translation regulation</keyword>
<evidence type="ECO:0000256" key="9">
    <source>
        <dbReference type="ARBA" id="ARBA00022884"/>
    </source>
</evidence>
<evidence type="ECO:0000256" key="6">
    <source>
        <dbReference type="ARBA" id="ARBA00022664"/>
    </source>
</evidence>
<dbReference type="GeneID" id="54362167"/>
<feature type="region of interest" description="Disordered" evidence="13">
    <location>
        <begin position="262"/>
        <end position="281"/>
    </location>
</feature>
<reference evidence="16" key="3">
    <citation type="submission" date="2025-08" db="UniProtKB">
        <authorList>
            <consortium name="RefSeq"/>
        </authorList>
    </citation>
    <scope>IDENTIFICATION</scope>
    <source>
        <strain evidence="16">CBS 342.82</strain>
    </source>
</reference>
<evidence type="ECO:0000256" key="1">
    <source>
        <dbReference type="ARBA" id="ARBA00004123"/>
    </source>
</evidence>
<feature type="region of interest" description="Disordered" evidence="13">
    <location>
        <begin position="146"/>
        <end position="194"/>
    </location>
</feature>